<sequence>MYSLNWTQEEIERLSINTLERAIQSGNLDPLLINDGHIIGCENAETPAAGTAEESR</sequence>
<comment type="caution">
    <text evidence="1">The sequence shown here is derived from an EMBL/GenBank/DDBJ whole genome shotgun (WGS) entry which is preliminary data.</text>
</comment>
<protein>
    <submittedName>
        <fullName evidence="1">Uncharacterized protein</fullName>
    </submittedName>
</protein>
<organism evidence="1 2">
    <name type="scientific">Clostridium boliviensis</name>
    <dbReference type="NCBI Taxonomy" id="318465"/>
    <lineage>
        <taxon>Bacteria</taxon>
        <taxon>Bacillati</taxon>
        <taxon>Bacillota</taxon>
        <taxon>Clostridia</taxon>
        <taxon>Eubacteriales</taxon>
        <taxon>Clostridiaceae</taxon>
        <taxon>Clostridium</taxon>
    </lineage>
</organism>
<evidence type="ECO:0000313" key="2">
    <source>
        <dbReference type="Proteomes" id="UP001276854"/>
    </source>
</evidence>
<keyword evidence="2" id="KW-1185">Reference proteome</keyword>
<dbReference type="EMBL" id="JAWONS010000286">
    <property type="protein sequence ID" value="MDW2799864.1"/>
    <property type="molecule type" value="Genomic_DNA"/>
</dbReference>
<proteinExistence type="predicted"/>
<dbReference type="Proteomes" id="UP001276854">
    <property type="component" value="Unassembled WGS sequence"/>
</dbReference>
<name>A0ABU4GQJ6_9CLOT</name>
<dbReference type="RefSeq" id="WP_318066051.1">
    <property type="nucleotide sequence ID" value="NZ_JAWONS010000286.1"/>
</dbReference>
<accession>A0ABU4GQJ6</accession>
<evidence type="ECO:0000313" key="1">
    <source>
        <dbReference type="EMBL" id="MDW2799864.1"/>
    </source>
</evidence>
<reference evidence="1 2" key="1">
    <citation type="submission" date="2023-10" db="EMBL/GenBank/DDBJ databases">
        <title>A novel Glycoside Hydrolase 43-Like Enzyme from Clostrdium boliviensis is an Endo-xylanase, and a Candidate for Xylooligosaccharides Production from Different Xylan Substrates.</title>
        <authorList>
            <person name="Alvarez M.T."/>
            <person name="Rocabado-Villegas L.R."/>
            <person name="Salas-Veizaga D.M."/>
            <person name="Linares-Pasten J.A."/>
            <person name="Gudmundsdottir E.E."/>
            <person name="Hreggvidsson G.O."/>
            <person name="Adlercreutz P."/>
            <person name="Nordberg Karlsson E."/>
        </authorList>
    </citation>
    <scope>NUCLEOTIDE SEQUENCE [LARGE SCALE GENOMIC DNA]</scope>
    <source>
        <strain evidence="1 2">E-1</strain>
    </source>
</reference>
<gene>
    <name evidence="1" type="ORF">RZO55_20035</name>
</gene>